<name>A0A072P224_SCHAZ</name>
<feature type="chain" id="PRO_5001683097" description="DUF4878 domain-containing protein" evidence="1">
    <location>
        <begin position="23"/>
        <end position="126"/>
    </location>
</feature>
<comment type="caution">
    <text evidence="2">The sequence shown here is derived from an EMBL/GenBank/DDBJ whole genome shotgun (WGS) entry which is preliminary data.</text>
</comment>
<proteinExistence type="predicted"/>
<feature type="signal peptide" evidence="1">
    <location>
        <begin position="1"/>
        <end position="22"/>
    </location>
</feature>
<sequence>MKRFIVLGILMFVILSGCSSKASLTTDEKVTGLVNSYLEALESKDRTAMVKYTDDLRFPDKEEQKKEYEKINDEITDTRIVEIKNVSETEFEATVEMVVNGDKNELIFPIQKQEKDWRIIVGQYRK</sequence>
<dbReference type="EMBL" id="JJRY01000003">
    <property type="protein sequence ID" value="KEF39545.1"/>
    <property type="molecule type" value="Genomic_DNA"/>
</dbReference>
<accession>A0A072P224</accession>
<dbReference type="PROSITE" id="PS51257">
    <property type="entry name" value="PROKAR_LIPOPROTEIN"/>
    <property type="match status" value="1"/>
</dbReference>
<gene>
    <name evidence="2" type="ORF">M670_01318</name>
</gene>
<evidence type="ECO:0000313" key="3">
    <source>
        <dbReference type="Proteomes" id="UP000027936"/>
    </source>
</evidence>
<dbReference type="Proteomes" id="UP000027936">
    <property type="component" value="Unassembled WGS sequence"/>
</dbReference>
<dbReference type="PATRIC" id="fig|1348973.3.peg.1286"/>
<evidence type="ECO:0008006" key="4">
    <source>
        <dbReference type="Google" id="ProtNLM"/>
    </source>
</evidence>
<evidence type="ECO:0000256" key="1">
    <source>
        <dbReference type="SAM" id="SignalP"/>
    </source>
</evidence>
<keyword evidence="1" id="KW-0732">Signal</keyword>
<dbReference type="RefSeq" id="WP_035194212.1">
    <property type="nucleotide sequence ID" value="NZ_JJRY01000003.1"/>
</dbReference>
<dbReference type="AlphaFoldDB" id="A0A072P224"/>
<evidence type="ECO:0000313" key="2">
    <source>
        <dbReference type="EMBL" id="KEF39545.1"/>
    </source>
</evidence>
<organism evidence="2 3">
    <name type="scientific">Schinkia azotoformans MEV2011</name>
    <dbReference type="NCBI Taxonomy" id="1348973"/>
    <lineage>
        <taxon>Bacteria</taxon>
        <taxon>Bacillati</taxon>
        <taxon>Bacillota</taxon>
        <taxon>Bacilli</taxon>
        <taxon>Bacillales</taxon>
        <taxon>Bacillaceae</taxon>
        <taxon>Calidifontibacillus/Schinkia group</taxon>
        <taxon>Schinkia</taxon>
    </lineage>
</organism>
<reference evidence="2 3" key="1">
    <citation type="submission" date="2014-04" db="EMBL/GenBank/DDBJ databases">
        <title>Draft genome sequence of Bacillus azotoformans MEV2011, a (co-) denitrifying strain unable to grow in the presence of oxygen.</title>
        <authorList>
            <person name="Nielsen M."/>
            <person name="Schreiber L."/>
            <person name="Finster K."/>
            <person name="Schramm A."/>
        </authorList>
    </citation>
    <scope>NUCLEOTIDE SEQUENCE [LARGE SCALE GENOMIC DNA]</scope>
    <source>
        <strain evidence="2 3">MEV2011</strain>
    </source>
</reference>
<dbReference type="OrthoDB" id="2885334at2"/>
<protein>
    <recommendedName>
        <fullName evidence="4">DUF4878 domain-containing protein</fullName>
    </recommendedName>
</protein>